<dbReference type="Pfam" id="PF00096">
    <property type="entry name" value="zf-C2H2"/>
    <property type="match status" value="2"/>
</dbReference>
<dbReference type="EMBL" id="JAYKXP010000201">
    <property type="protein sequence ID" value="KAK7019733.1"/>
    <property type="molecule type" value="Genomic_DNA"/>
</dbReference>
<dbReference type="PANTHER" id="PTHR24394">
    <property type="entry name" value="ZINC FINGER PROTEIN"/>
    <property type="match status" value="1"/>
</dbReference>
<evidence type="ECO:0000313" key="11">
    <source>
        <dbReference type="Proteomes" id="UP001383192"/>
    </source>
</evidence>
<sequence length="441" mass="47972">MRPESRFVAFSGLGKGRPRRYGGWHGAQKMMQSSNALPVINVPHPALYHTSPSPTYYDHPASHSYHGPDAGGTNTIHGFSEGSPSSFYQDHEYPYFVDSGEISTSIPPPIPPTQQQHATGMTHPGNLARPYSDLYPEDVSPYQRLWPSTSAHGFDPAPLADPLGTGSSFGGVKSTPSSISQQEPCIPSPTPTLPTPSEMAIILGPNGGSGREASRMPSAPPPLTMVHEINGAARQQMMAGDDEAAFTRERKHACTMCHKRFDRPSTLKKHLLVHTAFQCETCGRRFGVASNLNRHVRRCILKPVNARHSSSGSPEASSRGRSTSSSPPRNTVASARPAAQKRRRRAPSPSRWIPNSLRNFVLEAPVKTSCIPLPPVRPSQWEERNSYDENVGSAPYHPREWQYNPKLPGPGLFSGSGLGNRDVRNLGFGGGHEGMLGLLVF</sequence>
<comment type="caution">
    <text evidence="10">The sequence shown here is derived from an EMBL/GenBank/DDBJ whole genome shotgun (WGS) entry which is preliminary data.</text>
</comment>
<evidence type="ECO:0000256" key="5">
    <source>
        <dbReference type="ARBA" id="ARBA00022833"/>
    </source>
</evidence>
<comment type="subcellular location">
    <subcellularLocation>
        <location evidence="1">Nucleus</location>
    </subcellularLocation>
</comment>
<dbReference type="SUPFAM" id="SSF57667">
    <property type="entry name" value="beta-beta-alpha zinc fingers"/>
    <property type="match status" value="1"/>
</dbReference>
<dbReference type="PROSITE" id="PS00028">
    <property type="entry name" value="ZINC_FINGER_C2H2_1"/>
    <property type="match status" value="1"/>
</dbReference>
<feature type="domain" description="C2H2-type" evidence="9">
    <location>
        <begin position="277"/>
        <end position="313"/>
    </location>
</feature>
<dbReference type="GO" id="GO:0005634">
    <property type="term" value="C:nucleus"/>
    <property type="evidence" value="ECO:0007669"/>
    <property type="project" value="UniProtKB-SubCell"/>
</dbReference>
<dbReference type="InterPro" id="IPR013087">
    <property type="entry name" value="Znf_C2H2_type"/>
</dbReference>
<feature type="region of interest" description="Disordered" evidence="8">
    <location>
        <begin position="305"/>
        <end position="351"/>
    </location>
</feature>
<dbReference type="PROSITE" id="PS50157">
    <property type="entry name" value="ZINC_FINGER_C2H2_2"/>
    <property type="match status" value="2"/>
</dbReference>
<feature type="region of interest" description="Disordered" evidence="8">
    <location>
        <begin position="156"/>
        <end position="193"/>
    </location>
</feature>
<reference evidence="10 11" key="1">
    <citation type="submission" date="2024-01" db="EMBL/GenBank/DDBJ databases">
        <title>A draft genome for a cacao thread blight-causing isolate of Paramarasmius palmivorus.</title>
        <authorList>
            <person name="Baruah I.K."/>
            <person name="Bukari Y."/>
            <person name="Amoako-Attah I."/>
            <person name="Meinhardt L.W."/>
            <person name="Bailey B.A."/>
            <person name="Cohen S.P."/>
        </authorList>
    </citation>
    <scope>NUCLEOTIDE SEQUENCE [LARGE SCALE GENOMIC DNA]</scope>
    <source>
        <strain evidence="10 11">GH-12</strain>
    </source>
</reference>
<dbReference type="PANTHER" id="PTHR24394:SF29">
    <property type="entry name" value="MYONEURIN"/>
    <property type="match status" value="1"/>
</dbReference>
<feature type="domain" description="C2H2-type" evidence="9">
    <location>
        <begin position="252"/>
        <end position="275"/>
    </location>
</feature>
<evidence type="ECO:0000313" key="10">
    <source>
        <dbReference type="EMBL" id="KAK7019733.1"/>
    </source>
</evidence>
<evidence type="ECO:0000256" key="6">
    <source>
        <dbReference type="ARBA" id="ARBA00023242"/>
    </source>
</evidence>
<feature type="compositionally biased region" description="Low complexity" evidence="8">
    <location>
        <begin position="309"/>
        <end position="338"/>
    </location>
</feature>
<organism evidence="10 11">
    <name type="scientific">Paramarasmius palmivorus</name>
    <dbReference type="NCBI Taxonomy" id="297713"/>
    <lineage>
        <taxon>Eukaryota</taxon>
        <taxon>Fungi</taxon>
        <taxon>Dikarya</taxon>
        <taxon>Basidiomycota</taxon>
        <taxon>Agaricomycotina</taxon>
        <taxon>Agaricomycetes</taxon>
        <taxon>Agaricomycetidae</taxon>
        <taxon>Agaricales</taxon>
        <taxon>Marasmiineae</taxon>
        <taxon>Marasmiaceae</taxon>
        <taxon>Paramarasmius</taxon>
    </lineage>
</organism>
<feature type="compositionally biased region" description="Polar residues" evidence="8">
    <location>
        <begin position="174"/>
        <end position="183"/>
    </location>
</feature>
<dbReference type="GO" id="GO:0000981">
    <property type="term" value="F:DNA-binding transcription factor activity, RNA polymerase II-specific"/>
    <property type="evidence" value="ECO:0007669"/>
    <property type="project" value="TreeGrafter"/>
</dbReference>
<accession>A0AAW0B561</accession>
<evidence type="ECO:0000259" key="9">
    <source>
        <dbReference type="PROSITE" id="PS50157"/>
    </source>
</evidence>
<dbReference type="AlphaFoldDB" id="A0AAW0B561"/>
<proteinExistence type="predicted"/>
<dbReference type="InterPro" id="IPR036236">
    <property type="entry name" value="Znf_C2H2_sf"/>
</dbReference>
<evidence type="ECO:0000256" key="3">
    <source>
        <dbReference type="ARBA" id="ARBA00022737"/>
    </source>
</evidence>
<dbReference type="GO" id="GO:0008270">
    <property type="term" value="F:zinc ion binding"/>
    <property type="evidence" value="ECO:0007669"/>
    <property type="project" value="UniProtKB-KW"/>
</dbReference>
<evidence type="ECO:0000256" key="1">
    <source>
        <dbReference type="ARBA" id="ARBA00004123"/>
    </source>
</evidence>
<evidence type="ECO:0000256" key="2">
    <source>
        <dbReference type="ARBA" id="ARBA00022723"/>
    </source>
</evidence>
<protein>
    <recommendedName>
        <fullName evidence="9">C2H2-type domain-containing protein</fullName>
    </recommendedName>
</protein>
<keyword evidence="2" id="KW-0479">Metal-binding</keyword>
<keyword evidence="5" id="KW-0862">Zinc</keyword>
<keyword evidence="11" id="KW-1185">Reference proteome</keyword>
<evidence type="ECO:0000256" key="4">
    <source>
        <dbReference type="ARBA" id="ARBA00022771"/>
    </source>
</evidence>
<keyword evidence="4 7" id="KW-0863">Zinc-finger</keyword>
<dbReference type="SMART" id="SM00355">
    <property type="entry name" value="ZnF_C2H2"/>
    <property type="match status" value="2"/>
</dbReference>
<dbReference type="FunFam" id="3.30.160.60:FF:000100">
    <property type="entry name" value="Zinc finger 45-like"/>
    <property type="match status" value="1"/>
</dbReference>
<dbReference type="Proteomes" id="UP001383192">
    <property type="component" value="Unassembled WGS sequence"/>
</dbReference>
<evidence type="ECO:0000256" key="7">
    <source>
        <dbReference type="PROSITE-ProRule" id="PRU00042"/>
    </source>
</evidence>
<keyword evidence="3" id="KW-0677">Repeat</keyword>
<keyword evidence="6" id="KW-0539">Nucleus</keyword>
<dbReference type="Gene3D" id="3.30.160.60">
    <property type="entry name" value="Classic Zinc Finger"/>
    <property type="match status" value="2"/>
</dbReference>
<evidence type="ECO:0000256" key="8">
    <source>
        <dbReference type="SAM" id="MobiDB-lite"/>
    </source>
</evidence>
<gene>
    <name evidence="10" type="ORF">VNI00_017973</name>
</gene>
<name>A0AAW0B561_9AGAR</name>